<evidence type="ECO:0000313" key="2">
    <source>
        <dbReference type="EMBL" id="MDV0442331.1"/>
    </source>
</evidence>
<sequence>MHYALVSDLLTKEAFDERVENKCEQLGGAVDEVCAAMLVVEELGRSHIRIGAIKTTTTALVSFFGKILEITPPREFAREGGGGGEGEEAEPGLVASMILGDPTGTVKMTLWDAQAAAVSELEVGSVVEVIAKPRPGYRNEVTCAALRPSQVRIVETKRPPKSEMMKVPLAAKILFIAPVREIPRRDGSTSELLEIIVGDSSGTARIITWSPEVFEELAEGMSVSFAGLTRKEEEDVVEYVAGEDVVITPHDDISVLSCDAGDVVEGQTSVVTGVALSVSQVRTFVTRRGNESRVKNVRLGSENGTSFVNVACWNEAADAAVVAGDLLEVINAQAKLNKYGEIELSVGRGSVLRERDCHGVFGTAAGMIIPRPEGLTIDDGTCARILSGDTTLPPAAMARVSGLCTNSRILVEEAEVEELSPAALRERLLRL</sequence>
<name>A0AAE4MDE2_9EURY</name>
<dbReference type="Proteomes" id="UP001273136">
    <property type="component" value="Unassembled WGS sequence"/>
</dbReference>
<evidence type="ECO:0000256" key="1">
    <source>
        <dbReference type="ARBA" id="ARBA00023125"/>
    </source>
</evidence>
<dbReference type="EMBL" id="JAWDKA010000008">
    <property type="protein sequence ID" value="MDV0442331.1"/>
    <property type="molecule type" value="Genomic_DNA"/>
</dbReference>
<dbReference type="RefSeq" id="WP_338094747.1">
    <property type="nucleotide sequence ID" value="NZ_JAWDKA010000008.1"/>
</dbReference>
<evidence type="ECO:0008006" key="4">
    <source>
        <dbReference type="Google" id="ProtNLM"/>
    </source>
</evidence>
<keyword evidence="1" id="KW-0238">DNA-binding</keyword>
<reference evidence="2" key="1">
    <citation type="submission" date="2023-06" db="EMBL/GenBank/DDBJ databases">
        <title>Genome sequence of Methancorpusculaceae sp. Ag1.</title>
        <authorList>
            <person name="Protasov E."/>
            <person name="Platt K."/>
            <person name="Poehlein A."/>
            <person name="Daniel R."/>
            <person name="Brune A."/>
        </authorList>
    </citation>
    <scope>NUCLEOTIDE SEQUENCE</scope>
    <source>
        <strain evidence="2">Ag1</strain>
    </source>
</reference>
<proteinExistence type="predicted"/>
<comment type="caution">
    <text evidence="2">The sequence shown here is derived from an EMBL/GenBank/DDBJ whole genome shotgun (WGS) entry which is preliminary data.</text>
</comment>
<dbReference type="InterPro" id="IPR012340">
    <property type="entry name" value="NA-bd_OB-fold"/>
</dbReference>
<gene>
    <name evidence="2" type="ORF">McpAg1_15660</name>
</gene>
<dbReference type="GO" id="GO:0000724">
    <property type="term" value="P:double-strand break repair via homologous recombination"/>
    <property type="evidence" value="ECO:0007669"/>
    <property type="project" value="TreeGrafter"/>
</dbReference>
<organism evidence="2 3">
    <name type="scientific">Methanorbis furvi</name>
    <dbReference type="NCBI Taxonomy" id="3028299"/>
    <lineage>
        <taxon>Archaea</taxon>
        <taxon>Methanobacteriati</taxon>
        <taxon>Methanobacteriota</taxon>
        <taxon>Stenosarchaea group</taxon>
        <taxon>Methanomicrobia</taxon>
        <taxon>Methanomicrobiales</taxon>
        <taxon>Methanocorpusculaceae</taxon>
        <taxon>Methanorbis</taxon>
    </lineage>
</organism>
<dbReference type="Gene3D" id="2.40.50.140">
    <property type="entry name" value="Nucleic acid-binding proteins"/>
    <property type="match status" value="3"/>
</dbReference>
<accession>A0AAE4MDE2</accession>
<dbReference type="InterPro" id="IPR051231">
    <property type="entry name" value="SOSS-B"/>
</dbReference>
<dbReference type="AlphaFoldDB" id="A0AAE4MDE2"/>
<dbReference type="PANTHER" id="PTHR13356">
    <property type="entry name" value="OB FOLD NUCLEIC ACID BINDING PROTEIN-RELATED"/>
    <property type="match status" value="1"/>
</dbReference>
<dbReference type="GO" id="GO:0010212">
    <property type="term" value="P:response to ionizing radiation"/>
    <property type="evidence" value="ECO:0007669"/>
    <property type="project" value="TreeGrafter"/>
</dbReference>
<dbReference type="PANTHER" id="PTHR13356:SF0">
    <property type="entry name" value="SOSS COMPLEX SUBUNIT B HOMOLOG"/>
    <property type="match status" value="1"/>
</dbReference>
<dbReference type="GO" id="GO:0003677">
    <property type="term" value="F:DNA binding"/>
    <property type="evidence" value="ECO:0007669"/>
    <property type="project" value="UniProtKB-KW"/>
</dbReference>
<protein>
    <recommendedName>
        <fullName evidence="4">Replication factor A</fullName>
    </recommendedName>
</protein>
<dbReference type="SUPFAM" id="SSF50249">
    <property type="entry name" value="Nucleic acid-binding proteins"/>
    <property type="match status" value="3"/>
</dbReference>
<evidence type="ECO:0000313" key="3">
    <source>
        <dbReference type="Proteomes" id="UP001273136"/>
    </source>
</evidence>
<keyword evidence="3" id="KW-1185">Reference proteome</keyword>